<name>A0A2U3AGS3_9BACL</name>
<dbReference type="EMBL" id="QFVR01000031">
    <property type="protein sequence ID" value="PWI23746.1"/>
    <property type="molecule type" value="Genomic_DNA"/>
</dbReference>
<proteinExistence type="predicted"/>
<evidence type="ECO:0000313" key="1">
    <source>
        <dbReference type="EMBL" id="PWI23746.1"/>
    </source>
</evidence>
<evidence type="ECO:0000313" key="2">
    <source>
        <dbReference type="Proteomes" id="UP000245938"/>
    </source>
</evidence>
<protein>
    <submittedName>
        <fullName evidence="1">Uncharacterized protein</fullName>
    </submittedName>
</protein>
<dbReference type="RefSeq" id="WP_109307349.1">
    <property type="nucleotide sequence ID" value="NZ_BJUF01000079.1"/>
</dbReference>
<dbReference type="AlphaFoldDB" id="A0A2U3AGS3"/>
<sequence length="118" mass="13971">MKKIQHELSESQQFKTLIKEPVIKELFLYKDSSEVSYLTTDTLLIQHHIRECFIEQKDGAFPLDLTQFPEQNGLYRIEKATKLIPINDEVFCFSFDQHILTIEKIEFCLEEQISVDFI</sequence>
<organism evidence="1 2">
    <name type="scientific">Kurthia sibirica</name>
    <dbReference type="NCBI Taxonomy" id="202750"/>
    <lineage>
        <taxon>Bacteria</taxon>
        <taxon>Bacillati</taxon>
        <taxon>Bacillota</taxon>
        <taxon>Bacilli</taxon>
        <taxon>Bacillales</taxon>
        <taxon>Caryophanaceae</taxon>
        <taxon>Kurthia</taxon>
    </lineage>
</organism>
<dbReference type="Proteomes" id="UP000245938">
    <property type="component" value="Unassembled WGS sequence"/>
</dbReference>
<comment type="caution">
    <text evidence="1">The sequence shown here is derived from an EMBL/GenBank/DDBJ whole genome shotgun (WGS) entry which is preliminary data.</text>
</comment>
<reference evidence="1 2" key="1">
    <citation type="submission" date="2018-05" db="EMBL/GenBank/DDBJ databases">
        <title>Kurthia sibirica genome sequence.</title>
        <authorList>
            <person name="Maclea K.S."/>
            <person name="Goen A.E."/>
        </authorList>
    </citation>
    <scope>NUCLEOTIDE SEQUENCE [LARGE SCALE GENOMIC DNA]</scope>
    <source>
        <strain evidence="1 2">ATCC 49154</strain>
    </source>
</reference>
<keyword evidence="2" id="KW-1185">Reference proteome</keyword>
<gene>
    <name evidence="1" type="ORF">DEX24_15750</name>
</gene>
<accession>A0A2U3AGS3</accession>